<name>A0AAE0KXP5_9CHLO</name>
<evidence type="ECO:0000313" key="3">
    <source>
        <dbReference type="Proteomes" id="UP001190700"/>
    </source>
</evidence>
<feature type="coiled-coil region" evidence="1">
    <location>
        <begin position="191"/>
        <end position="291"/>
    </location>
</feature>
<dbReference type="AlphaFoldDB" id="A0AAE0KXP5"/>
<reference evidence="2 3" key="1">
    <citation type="journal article" date="2015" name="Genome Biol. Evol.">
        <title>Comparative Genomics of a Bacterivorous Green Alga Reveals Evolutionary Causalities and Consequences of Phago-Mixotrophic Mode of Nutrition.</title>
        <authorList>
            <person name="Burns J.A."/>
            <person name="Paasch A."/>
            <person name="Narechania A."/>
            <person name="Kim E."/>
        </authorList>
    </citation>
    <scope>NUCLEOTIDE SEQUENCE [LARGE SCALE GENOMIC DNA]</scope>
    <source>
        <strain evidence="2 3">PLY_AMNH</strain>
    </source>
</reference>
<evidence type="ECO:0000313" key="2">
    <source>
        <dbReference type="EMBL" id="KAK3264260.1"/>
    </source>
</evidence>
<proteinExistence type="predicted"/>
<keyword evidence="1" id="KW-0175">Coiled coil</keyword>
<comment type="caution">
    <text evidence="2">The sequence shown here is derived from an EMBL/GenBank/DDBJ whole genome shotgun (WGS) entry which is preliminary data.</text>
</comment>
<sequence length="361" mass="40309">MSPIINAYICAHSDESAEDIATMFGQEVVLLTANKTRGADCESAILLAQRLETAAFDLHRNEDQRRLESPSVDTVKNILKDVSLSSPAISYYKEGSTNRSKQKKLDPSARAIPFEELDAAYGNLCFEDVSDVPSESNNTADTAEIERSFSNVSDVSVTKSEVLRQSEEFAAEIRAELDRVTASYSTVLLANTDLNNRVAELTAEKNSDQETYNKCVSELADLKTKFATICFAHEELTAKLRDTESELALLKSRNESVGDSSDVFSYSQDHVDQLMNEITQLKRRIVMLRLKDPTASEAIEVVYDKAVKYDPLKVRFDQLVDDYNALLEDKFKLQQKYLKLKHSDAMSSGSISYAESVAESE</sequence>
<dbReference type="Proteomes" id="UP001190700">
    <property type="component" value="Unassembled WGS sequence"/>
</dbReference>
<gene>
    <name evidence="2" type="ORF">CYMTET_26991</name>
</gene>
<dbReference type="EMBL" id="LGRX02014685">
    <property type="protein sequence ID" value="KAK3264260.1"/>
    <property type="molecule type" value="Genomic_DNA"/>
</dbReference>
<organism evidence="2 3">
    <name type="scientific">Cymbomonas tetramitiformis</name>
    <dbReference type="NCBI Taxonomy" id="36881"/>
    <lineage>
        <taxon>Eukaryota</taxon>
        <taxon>Viridiplantae</taxon>
        <taxon>Chlorophyta</taxon>
        <taxon>Pyramimonadophyceae</taxon>
        <taxon>Pyramimonadales</taxon>
        <taxon>Pyramimonadaceae</taxon>
        <taxon>Cymbomonas</taxon>
    </lineage>
</organism>
<keyword evidence="3" id="KW-1185">Reference proteome</keyword>
<dbReference type="Gene3D" id="1.10.287.1490">
    <property type="match status" value="1"/>
</dbReference>
<evidence type="ECO:0000256" key="1">
    <source>
        <dbReference type="SAM" id="Coils"/>
    </source>
</evidence>
<protein>
    <submittedName>
        <fullName evidence="2">Uncharacterized protein</fullName>
    </submittedName>
</protein>
<accession>A0AAE0KXP5</accession>